<evidence type="ECO:0000313" key="3">
    <source>
        <dbReference type="Proteomes" id="UP000176998"/>
    </source>
</evidence>
<protein>
    <recommendedName>
        <fullName evidence="1">DUF2264 domain-containing protein</fullName>
    </recommendedName>
</protein>
<gene>
    <name evidence="2" type="ORF">CORC01_13375</name>
</gene>
<keyword evidence="3" id="KW-1185">Reference proteome</keyword>
<proteinExistence type="predicted"/>
<comment type="caution">
    <text evidence="2">The sequence shown here is derived from an EMBL/GenBank/DDBJ whole genome shotgun (WGS) entry which is preliminary data.</text>
</comment>
<feature type="domain" description="DUF2264" evidence="1">
    <location>
        <begin position="1"/>
        <end position="30"/>
    </location>
</feature>
<dbReference type="InterPro" id="IPR049349">
    <property type="entry name" value="DUF2264_N"/>
</dbReference>
<dbReference type="GeneID" id="34566502"/>
<reference evidence="2 3" key="1">
    <citation type="submission" date="2016-09" db="EMBL/GenBank/DDBJ databases">
        <authorList>
            <person name="Capua I."/>
            <person name="De Benedictis P."/>
            <person name="Joannis T."/>
            <person name="Lombin L.H."/>
            <person name="Cattoli G."/>
        </authorList>
    </citation>
    <scope>NUCLEOTIDE SEQUENCE [LARGE SCALE GENOMIC DNA]</scope>
    <source>
        <strain evidence="2 3">IMI 309357</strain>
    </source>
</reference>
<sequence>MGFAYAKMYFIEDYKSPQSIYWCLKSFVIFGRCRGKGSTDPEPDALVSVAEKWSDAEEVVGFGACQSSLADAVRPLQCGKASLFLSSGQMIKKNFERCRPIARWLRVSAGVRVGSVRWEATDVTVETARASLVDTSLEVPSRVSVWKP</sequence>
<evidence type="ECO:0000313" key="2">
    <source>
        <dbReference type="EMBL" id="OHE91346.1"/>
    </source>
</evidence>
<name>A0A1G4AQG6_9PEZI</name>
<dbReference type="EMBL" id="MJBS01000189">
    <property type="protein sequence ID" value="OHE91346.1"/>
    <property type="molecule type" value="Genomic_DNA"/>
</dbReference>
<dbReference type="RefSeq" id="XP_022468519.1">
    <property type="nucleotide sequence ID" value="XM_022624992.1"/>
</dbReference>
<organism evidence="2 3">
    <name type="scientific">Colletotrichum orchidophilum</name>
    <dbReference type="NCBI Taxonomy" id="1209926"/>
    <lineage>
        <taxon>Eukaryota</taxon>
        <taxon>Fungi</taxon>
        <taxon>Dikarya</taxon>
        <taxon>Ascomycota</taxon>
        <taxon>Pezizomycotina</taxon>
        <taxon>Sordariomycetes</taxon>
        <taxon>Hypocreomycetidae</taxon>
        <taxon>Glomerellales</taxon>
        <taxon>Glomerellaceae</taxon>
        <taxon>Colletotrichum</taxon>
    </lineage>
</organism>
<dbReference type="STRING" id="1209926.A0A1G4AQG6"/>
<accession>A0A1G4AQG6</accession>
<dbReference type="Proteomes" id="UP000176998">
    <property type="component" value="Unassembled WGS sequence"/>
</dbReference>
<dbReference type="AlphaFoldDB" id="A0A1G4AQG6"/>
<dbReference type="Pfam" id="PF10022">
    <property type="entry name" value="DUF2264"/>
    <property type="match status" value="1"/>
</dbReference>
<evidence type="ECO:0000259" key="1">
    <source>
        <dbReference type="Pfam" id="PF10022"/>
    </source>
</evidence>